<keyword evidence="3" id="KW-1185">Reference proteome</keyword>
<gene>
    <name evidence="2" type="ordered locus">B5T_03470</name>
</gene>
<feature type="domain" description="HTH cro/C1-type" evidence="1">
    <location>
        <begin position="36"/>
        <end position="90"/>
    </location>
</feature>
<sequence>MDKRYSQLDAHQQLEQRRQVLRSIHEHPGQSLSEVIKILRKELRLTLQEYSALTGISPRVIHGIEHGTGNPTLSTAEKLLKPFGLRLGVV</sequence>
<dbReference type="PATRIC" id="fig|930169.3.peg.3430"/>
<dbReference type="RefSeq" id="WP_014995798.1">
    <property type="nucleotide sequence ID" value="NC_018691.1"/>
</dbReference>
<dbReference type="EMBL" id="CP003466">
    <property type="protein sequence ID" value="AFT71737.1"/>
    <property type="molecule type" value="Genomic_DNA"/>
</dbReference>
<evidence type="ECO:0000313" key="2">
    <source>
        <dbReference type="EMBL" id="AFT71737.1"/>
    </source>
</evidence>
<dbReference type="OrthoDB" id="9792093at2"/>
<dbReference type="Gene3D" id="1.10.260.40">
    <property type="entry name" value="lambda repressor-like DNA-binding domains"/>
    <property type="match status" value="1"/>
</dbReference>
<dbReference type="Pfam" id="PF01381">
    <property type="entry name" value="HTH_3"/>
    <property type="match status" value="1"/>
</dbReference>
<evidence type="ECO:0000259" key="1">
    <source>
        <dbReference type="PROSITE" id="PS50943"/>
    </source>
</evidence>
<dbReference type="Proteomes" id="UP000006286">
    <property type="component" value="Chromosome"/>
</dbReference>
<dbReference type="InterPro" id="IPR010982">
    <property type="entry name" value="Lambda_DNA-bd_dom_sf"/>
</dbReference>
<dbReference type="eggNOG" id="COG2944">
    <property type="taxonomic scope" value="Bacteria"/>
</dbReference>
<accession>K0CJ70</accession>
<dbReference type="AlphaFoldDB" id="K0CJ70"/>
<dbReference type="InterPro" id="IPR001387">
    <property type="entry name" value="Cro/C1-type_HTH"/>
</dbReference>
<name>K0CJ70_ALCDB</name>
<dbReference type="SUPFAM" id="SSF47413">
    <property type="entry name" value="lambda repressor-like DNA-binding domains"/>
    <property type="match status" value="1"/>
</dbReference>
<evidence type="ECO:0000313" key="3">
    <source>
        <dbReference type="Proteomes" id="UP000006286"/>
    </source>
</evidence>
<organism evidence="2 3">
    <name type="scientific">Alcanivorax dieselolei (strain DSM 16502 / CGMCC 1.3690 / MCCC 1A00001 / B-5)</name>
    <name type="common">Alloalcanivorax dieselolei</name>
    <dbReference type="NCBI Taxonomy" id="930169"/>
    <lineage>
        <taxon>Bacteria</taxon>
        <taxon>Pseudomonadati</taxon>
        <taxon>Pseudomonadota</taxon>
        <taxon>Gammaproteobacteria</taxon>
        <taxon>Oceanospirillales</taxon>
        <taxon>Alcanivoracaceae</taxon>
        <taxon>Alloalcanivorax</taxon>
    </lineage>
</organism>
<dbReference type="HOGENOM" id="CLU_141638_2_1_6"/>
<reference evidence="2 3" key="1">
    <citation type="journal article" date="2012" name="J. Bacteriol.">
        <title>Complete genome sequence of Alcanivorax dieselolei type strain B5.</title>
        <authorList>
            <person name="Lai Q."/>
            <person name="Li W."/>
            <person name="Shao Z."/>
        </authorList>
    </citation>
    <scope>NUCLEOTIDE SEQUENCE [LARGE SCALE GENOMIC DNA]</scope>
    <source>
        <strain evidence="3">DSM 16502 / CGMCC 1.3690 / B-5</strain>
    </source>
</reference>
<dbReference type="PROSITE" id="PS50943">
    <property type="entry name" value="HTH_CROC1"/>
    <property type="match status" value="1"/>
</dbReference>
<dbReference type="SMART" id="SM00530">
    <property type="entry name" value="HTH_XRE"/>
    <property type="match status" value="1"/>
</dbReference>
<protein>
    <recommendedName>
        <fullName evidence="1">HTH cro/C1-type domain-containing protein</fullName>
    </recommendedName>
</protein>
<dbReference type="KEGG" id="adi:B5T_03470"/>
<dbReference type="STRING" id="930169.B5T_03470"/>
<proteinExistence type="predicted"/>
<dbReference type="CDD" id="cd00093">
    <property type="entry name" value="HTH_XRE"/>
    <property type="match status" value="1"/>
</dbReference>
<dbReference type="GO" id="GO:0003677">
    <property type="term" value="F:DNA binding"/>
    <property type="evidence" value="ECO:0007669"/>
    <property type="project" value="InterPro"/>
</dbReference>